<dbReference type="AlphaFoldDB" id="W6U3Z2"/>
<organism evidence="2 3">
    <name type="scientific">Echinococcus granulosus</name>
    <name type="common">Hydatid tapeworm</name>
    <dbReference type="NCBI Taxonomy" id="6210"/>
    <lineage>
        <taxon>Eukaryota</taxon>
        <taxon>Metazoa</taxon>
        <taxon>Spiralia</taxon>
        <taxon>Lophotrochozoa</taxon>
        <taxon>Platyhelminthes</taxon>
        <taxon>Cestoda</taxon>
        <taxon>Eucestoda</taxon>
        <taxon>Cyclophyllidea</taxon>
        <taxon>Taeniidae</taxon>
        <taxon>Echinococcus</taxon>
        <taxon>Echinococcus granulosus group</taxon>
    </lineage>
</organism>
<dbReference type="EMBL" id="APAU02000142">
    <property type="protein sequence ID" value="EUB55828.1"/>
    <property type="molecule type" value="Genomic_DNA"/>
</dbReference>
<dbReference type="RefSeq" id="XP_024347024.1">
    <property type="nucleotide sequence ID" value="XM_024498551.1"/>
</dbReference>
<accession>W6U3Z2</accession>
<keyword evidence="3" id="KW-1185">Reference proteome</keyword>
<evidence type="ECO:0000313" key="2">
    <source>
        <dbReference type="EMBL" id="EUB55828.1"/>
    </source>
</evidence>
<dbReference type="KEGG" id="egl:EGR_09302"/>
<sequence length="124" mass="13371">MSEAEENTREETGKYGEDEEGEEKPNVTNVQSLVQVPAKATVFMDSAKPATFYFHVAAVATNFRLVEGGMECSQIASAQSQCHVYACFDAKICSSSSGEFVTLSHALPPAASLLLGCMLLTRKE</sequence>
<feature type="compositionally biased region" description="Basic and acidic residues" evidence="1">
    <location>
        <begin position="1"/>
        <end position="16"/>
    </location>
</feature>
<feature type="region of interest" description="Disordered" evidence="1">
    <location>
        <begin position="1"/>
        <end position="30"/>
    </location>
</feature>
<dbReference type="CTD" id="36345017"/>
<reference evidence="2 3" key="1">
    <citation type="journal article" date="2013" name="Nat. Genet.">
        <title>The genome of the hydatid tapeworm Echinococcus granulosus.</title>
        <authorList>
            <person name="Zheng H."/>
            <person name="Zhang W."/>
            <person name="Zhang L."/>
            <person name="Zhang Z."/>
            <person name="Li J."/>
            <person name="Lu G."/>
            <person name="Zhu Y."/>
            <person name="Wang Y."/>
            <person name="Huang Y."/>
            <person name="Liu J."/>
            <person name="Kang H."/>
            <person name="Chen J."/>
            <person name="Wang L."/>
            <person name="Chen A."/>
            <person name="Yu S."/>
            <person name="Gao Z."/>
            <person name="Jin L."/>
            <person name="Gu W."/>
            <person name="Wang Z."/>
            <person name="Zhao L."/>
            <person name="Shi B."/>
            <person name="Wen H."/>
            <person name="Lin R."/>
            <person name="Jones M.K."/>
            <person name="Brejova B."/>
            <person name="Vinar T."/>
            <person name="Zhao G."/>
            <person name="McManus D.P."/>
            <person name="Chen Z."/>
            <person name="Zhou Y."/>
            <person name="Wang S."/>
        </authorList>
    </citation>
    <scope>NUCLEOTIDE SEQUENCE [LARGE SCALE GENOMIC DNA]</scope>
</reference>
<name>W6U3Z2_ECHGR</name>
<dbReference type="Proteomes" id="UP000019149">
    <property type="component" value="Unassembled WGS sequence"/>
</dbReference>
<protein>
    <submittedName>
        <fullName evidence="2">Uncharacterized protein</fullName>
    </submittedName>
</protein>
<evidence type="ECO:0000313" key="3">
    <source>
        <dbReference type="Proteomes" id="UP000019149"/>
    </source>
</evidence>
<gene>
    <name evidence="2" type="ORF">EGR_09302</name>
</gene>
<dbReference type="GeneID" id="36345017"/>
<evidence type="ECO:0000256" key="1">
    <source>
        <dbReference type="SAM" id="MobiDB-lite"/>
    </source>
</evidence>
<proteinExistence type="predicted"/>
<comment type="caution">
    <text evidence="2">The sequence shown here is derived from an EMBL/GenBank/DDBJ whole genome shotgun (WGS) entry which is preliminary data.</text>
</comment>